<dbReference type="GO" id="GO:0050660">
    <property type="term" value="F:flavin adenine dinucleotide binding"/>
    <property type="evidence" value="ECO:0007669"/>
    <property type="project" value="InterPro"/>
</dbReference>
<evidence type="ECO:0000259" key="5">
    <source>
        <dbReference type="Pfam" id="PF00441"/>
    </source>
</evidence>
<evidence type="ECO:0000256" key="4">
    <source>
        <dbReference type="ARBA" id="ARBA00022827"/>
    </source>
</evidence>
<dbReference type="Proteomes" id="UP000197065">
    <property type="component" value="Unassembled WGS sequence"/>
</dbReference>
<dbReference type="PANTHER" id="PTHR43884">
    <property type="entry name" value="ACYL-COA DEHYDROGENASE"/>
    <property type="match status" value="1"/>
</dbReference>
<dbReference type="AlphaFoldDB" id="A0A212RIS2"/>
<evidence type="ECO:0000313" key="7">
    <source>
        <dbReference type="EMBL" id="SNB72259.1"/>
    </source>
</evidence>
<dbReference type="InterPro" id="IPR009075">
    <property type="entry name" value="AcylCo_DH/oxidase_C"/>
</dbReference>
<accession>A0A212RIS2</accession>
<organism evidence="7 8">
    <name type="scientific">Arboricoccus pini</name>
    <dbReference type="NCBI Taxonomy" id="1963835"/>
    <lineage>
        <taxon>Bacteria</taxon>
        <taxon>Pseudomonadati</taxon>
        <taxon>Pseudomonadota</taxon>
        <taxon>Alphaproteobacteria</taxon>
        <taxon>Geminicoccales</taxon>
        <taxon>Geminicoccaceae</taxon>
        <taxon>Arboricoccus</taxon>
    </lineage>
</organism>
<dbReference type="Pfam" id="PF02771">
    <property type="entry name" value="Acyl-CoA_dh_N"/>
    <property type="match status" value="1"/>
</dbReference>
<feature type="domain" description="Acyl-CoA dehydrogenase/oxidase N-terminal" evidence="6">
    <location>
        <begin position="4"/>
        <end position="93"/>
    </location>
</feature>
<sequence length="385" mass="41427">MSNFVERAHRVGREVASRHVDSVDRDARFPRESFDALRDERLLGMLMPRELGGESATIGDAVAVAHALGQYCSATGMIFAMHQIQAACLMRHGLSSEGLRSVASRVARDQLLLASATTETGVGGNVRESICAVQAKDHRFTIEKQASVISYGSHADGILATARRSPDAAASDQALAVLLAEDYTLEQTSGWDTLGMRGTCSNGYVLRAEAPLDRLLPLPYADISARTMLPITHLTWAGTWVGIVTDAVARARAYVRAEARKRGSAPPAAIRLAALVAGLEAMQGHLEAALARFERASDSPDKLTAMSFAVAMNALKTSTSTRAVELINEAMLICGINGYRNTGPYSLSRHLRDAYSAAIMVNNDRIMGNTSNYLLVLKDIPELNA</sequence>
<dbReference type="RefSeq" id="WP_088562001.1">
    <property type="nucleotide sequence ID" value="NZ_FYEH01000009.1"/>
</dbReference>
<comment type="cofactor">
    <cofactor evidence="1">
        <name>FAD</name>
        <dbReference type="ChEBI" id="CHEBI:57692"/>
    </cofactor>
</comment>
<comment type="similarity">
    <text evidence="2">Belongs to the acyl-CoA dehydrogenase family.</text>
</comment>
<dbReference type="SUPFAM" id="SSF47203">
    <property type="entry name" value="Acyl-CoA dehydrogenase C-terminal domain-like"/>
    <property type="match status" value="1"/>
</dbReference>
<gene>
    <name evidence="7" type="ORF">SAMN07250955_10959</name>
</gene>
<keyword evidence="4" id="KW-0274">FAD</keyword>
<evidence type="ECO:0000256" key="2">
    <source>
        <dbReference type="ARBA" id="ARBA00009347"/>
    </source>
</evidence>
<dbReference type="SUPFAM" id="SSF56645">
    <property type="entry name" value="Acyl-CoA dehydrogenase NM domain-like"/>
    <property type="match status" value="1"/>
</dbReference>
<dbReference type="EMBL" id="FYEH01000009">
    <property type="protein sequence ID" value="SNB72259.1"/>
    <property type="molecule type" value="Genomic_DNA"/>
</dbReference>
<dbReference type="Gene3D" id="2.40.110.10">
    <property type="entry name" value="Butyryl-CoA Dehydrogenase, subunit A, domain 2"/>
    <property type="match status" value="1"/>
</dbReference>
<dbReference type="PIRSF" id="PIRSF016578">
    <property type="entry name" value="HsaA"/>
    <property type="match status" value="1"/>
</dbReference>
<evidence type="ECO:0000256" key="1">
    <source>
        <dbReference type="ARBA" id="ARBA00001974"/>
    </source>
</evidence>
<keyword evidence="3" id="KW-0285">Flavoprotein</keyword>
<evidence type="ECO:0000259" key="6">
    <source>
        <dbReference type="Pfam" id="PF02771"/>
    </source>
</evidence>
<evidence type="ECO:0000313" key="8">
    <source>
        <dbReference type="Proteomes" id="UP000197065"/>
    </source>
</evidence>
<protein>
    <submittedName>
        <fullName evidence="7">Acyl-CoA dehydrogenase</fullName>
    </submittedName>
</protein>
<dbReference type="Gene3D" id="1.20.140.10">
    <property type="entry name" value="Butyryl-CoA Dehydrogenase, subunit A, domain 3"/>
    <property type="match status" value="1"/>
</dbReference>
<dbReference type="PANTHER" id="PTHR43884:SF12">
    <property type="entry name" value="ISOVALERYL-COA DEHYDROGENASE, MITOCHONDRIAL-RELATED"/>
    <property type="match status" value="1"/>
</dbReference>
<feature type="domain" description="Acyl-CoA dehydrogenase/oxidase C-terminal" evidence="5">
    <location>
        <begin position="228"/>
        <end position="360"/>
    </location>
</feature>
<dbReference type="Gene3D" id="1.10.540.10">
    <property type="entry name" value="Acyl-CoA dehydrogenase/oxidase, N-terminal domain"/>
    <property type="match status" value="1"/>
</dbReference>
<dbReference type="Pfam" id="PF00441">
    <property type="entry name" value="Acyl-CoA_dh_1"/>
    <property type="match status" value="1"/>
</dbReference>
<dbReference type="InterPro" id="IPR037069">
    <property type="entry name" value="AcylCoA_DH/ox_N_sf"/>
</dbReference>
<proteinExistence type="inferred from homology"/>
<evidence type="ECO:0000256" key="3">
    <source>
        <dbReference type="ARBA" id="ARBA00022630"/>
    </source>
</evidence>
<dbReference type="InterPro" id="IPR046373">
    <property type="entry name" value="Acyl-CoA_Oxase/DH_mid-dom_sf"/>
</dbReference>
<name>A0A212RIS2_9PROT</name>
<dbReference type="InterPro" id="IPR013786">
    <property type="entry name" value="AcylCoA_DH/ox_N"/>
</dbReference>
<dbReference type="InterPro" id="IPR036250">
    <property type="entry name" value="AcylCo_DH-like_C"/>
</dbReference>
<reference evidence="7 8" key="1">
    <citation type="submission" date="2017-06" db="EMBL/GenBank/DDBJ databases">
        <authorList>
            <person name="Kim H.J."/>
            <person name="Triplett B.A."/>
        </authorList>
    </citation>
    <scope>NUCLEOTIDE SEQUENCE [LARGE SCALE GENOMIC DNA]</scope>
    <source>
        <strain evidence="7 8">B29T1</strain>
    </source>
</reference>
<dbReference type="GO" id="GO:0003995">
    <property type="term" value="F:acyl-CoA dehydrogenase activity"/>
    <property type="evidence" value="ECO:0007669"/>
    <property type="project" value="TreeGrafter"/>
</dbReference>
<dbReference type="InterPro" id="IPR009100">
    <property type="entry name" value="AcylCoA_DH/oxidase_NM_dom_sf"/>
</dbReference>
<keyword evidence="8" id="KW-1185">Reference proteome</keyword>
<dbReference type="OrthoDB" id="7316074at2"/>